<dbReference type="Pfam" id="PF00005">
    <property type="entry name" value="ABC_tran"/>
    <property type="match status" value="1"/>
</dbReference>
<dbReference type="InterPro" id="IPR036640">
    <property type="entry name" value="ABC1_TM_sf"/>
</dbReference>
<evidence type="ECO:0000256" key="3">
    <source>
        <dbReference type="ARBA" id="ARBA00022741"/>
    </source>
</evidence>
<dbReference type="PANTHER" id="PTHR43394">
    <property type="entry name" value="ATP-DEPENDENT PERMEASE MDL1, MITOCHONDRIAL"/>
    <property type="match status" value="1"/>
</dbReference>
<dbReference type="GO" id="GO:0005524">
    <property type="term" value="F:ATP binding"/>
    <property type="evidence" value="ECO:0007669"/>
    <property type="project" value="UniProtKB-KW"/>
</dbReference>
<dbReference type="PANTHER" id="PTHR43394:SF1">
    <property type="entry name" value="ATP-BINDING CASSETTE SUB-FAMILY B MEMBER 10, MITOCHONDRIAL"/>
    <property type="match status" value="1"/>
</dbReference>
<dbReference type="PROSITE" id="PS50929">
    <property type="entry name" value="ABC_TM1F"/>
    <property type="match status" value="1"/>
</dbReference>
<keyword evidence="5 8" id="KW-1133">Transmembrane helix</keyword>
<evidence type="ECO:0000256" key="5">
    <source>
        <dbReference type="ARBA" id="ARBA00022989"/>
    </source>
</evidence>
<proteinExistence type="predicted"/>
<name>A0ABP6N457_9ACTN</name>
<evidence type="ECO:0000259" key="10">
    <source>
        <dbReference type="PROSITE" id="PS50929"/>
    </source>
</evidence>
<organism evidence="11 12">
    <name type="scientific">Planomonospora alba</name>
    <dbReference type="NCBI Taxonomy" id="161354"/>
    <lineage>
        <taxon>Bacteria</taxon>
        <taxon>Bacillati</taxon>
        <taxon>Actinomycetota</taxon>
        <taxon>Actinomycetes</taxon>
        <taxon>Streptosporangiales</taxon>
        <taxon>Streptosporangiaceae</taxon>
        <taxon>Planomonospora</taxon>
    </lineage>
</organism>
<dbReference type="SUPFAM" id="SSF52540">
    <property type="entry name" value="P-loop containing nucleoside triphosphate hydrolases"/>
    <property type="match status" value="1"/>
</dbReference>
<protein>
    <submittedName>
        <fullName evidence="11">ABC transporter ATP-binding protein</fullName>
    </submittedName>
</protein>
<dbReference type="PROSITE" id="PS50893">
    <property type="entry name" value="ABC_TRANSPORTER_2"/>
    <property type="match status" value="1"/>
</dbReference>
<sequence>MSGQDTTNPTDPADPAAAERTAVRTPAPGTAEPSGTAEGPTGGTAEEPAGGTRDWRGVAAEDSDELPERVSFLLRARSRRLLGELLGPYRARIAVLVALIVACNAASLAIPYLVKVGIDAGVPPMLAGRGPGTLTAVVAAVLAAAAVQATTRQAFLQLAGRIGQRVILELRRRVFRHFQRLSLSFHDDYTSGRVISRLTSDIDAIAEMLQSGFDSLVTAVLTLIGTAVVLLVLDVRLALVALLPLPVLLLFTRWFRRQSSIAYRRTRQTVALLIVHFVESMAGIRAVQAFRGEPRNQEIFARLNADYRDANVRSMRLVAVFSPGIKLIGNVTVAAVLCYGGLLVSEGSASVGTLAAFLLYLRQFYEPMQEISQFYNTFQSAGAALEKLSGVLEERPAVAEPRVPVPLERPAGGIRFEGVEFGYRRDTPVLSRMDLEIPAGQIVALVGPTGAGKTTLAKLVARFYDPVAGRVLLDGVDLRDLGEDTLRAAVVVVTQENFLFSGSVADNVRFGRPGATMEEVVGAARAVGAHDFIAALPEGYDTPVGKQGGRLSAGQRQLVAFARAFLADPAVLVLDEATSSLDVPGERLVQRAMRTILAGRTALIIAHRLSTVEIADRVLVLDGGGVVEDGPPEALIAAAGRFADLHRAWLDSISDAPRTTG</sequence>
<dbReference type="InterPro" id="IPR003439">
    <property type="entry name" value="ABC_transporter-like_ATP-bd"/>
</dbReference>
<feature type="compositionally biased region" description="Low complexity" evidence="7">
    <location>
        <begin position="1"/>
        <end position="18"/>
    </location>
</feature>
<feature type="transmembrane region" description="Helical" evidence="8">
    <location>
        <begin position="237"/>
        <end position="255"/>
    </location>
</feature>
<keyword evidence="3" id="KW-0547">Nucleotide-binding</keyword>
<feature type="transmembrane region" description="Helical" evidence="8">
    <location>
        <begin position="213"/>
        <end position="231"/>
    </location>
</feature>
<evidence type="ECO:0000256" key="8">
    <source>
        <dbReference type="SAM" id="Phobius"/>
    </source>
</evidence>
<dbReference type="EMBL" id="BAAAUT010000019">
    <property type="protein sequence ID" value="GAA3135391.1"/>
    <property type="molecule type" value="Genomic_DNA"/>
</dbReference>
<evidence type="ECO:0000256" key="1">
    <source>
        <dbReference type="ARBA" id="ARBA00004651"/>
    </source>
</evidence>
<feature type="domain" description="ABC transmembrane type-1" evidence="10">
    <location>
        <begin position="94"/>
        <end position="380"/>
    </location>
</feature>
<evidence type="ECO:0000313" key="11">
    <source>
        <dbReference type="EMBL" id="GAA3135391.1"/>
    </source>
</evidence>
<feature type="compositionally biased region" description="Low complexity" evidence="7">
    <location>
        <begin position="32"/>
        <end position="52"/>
    </location>
</feature>
<dbReference type="CDD" id="cd18546">
    <property type="entry name" value="ABC_6TM_Rv0194_D2_like"/>
    <property type="match status" value="1"/>
</dbReference>
<feature type="domain" description="ABC transporter" evidence="9">
    <location>
        <begin position="414"/>
        <end position="648"/>
    </location>
</feature>
<dbReference type="Gene3D" id="3.40.50.300">
    <property type="entry name" value="P-loop containing nucleotide triphosphate hydrolases"/>
    <property type="match status" value="1"/>
</dbReference>
<evidence type="ECO:0000256" key="2">
    <source>
        <dbReference type="ARBA" id="ARBA00022692"/>
    </source>
</evidence>
<dbReference type="InterPro" id="IPR011527">
    <property type="entry name" value="ABC1_TM_dom"/>
</dbReference>
<dbReference type="InterPro" id="IPR027417">
    <property type="entry name" value="P-loop_NTPase"/>
</dbReference>
<feature type="region of interest" description="Disordered" evidence="7">
    <location>
        <begin position="1"/>
        <end position="62"/>
    </location>
</feature>
<accession>A0ABP6N457</accession>
<keyword evidence="12" id="KW-1185">Reference proteome</keyword>
<reference evidence="12" key="1">
    <citation type="journal article" date="2019" name="Int. J. Syst. Evol. Microbiol.">
        <title>The Global Catalogue of Microorganisms (GCM) 10K type strain sequencing project: providing services to taxonomists for standard genome sequencing and annotation.</title>
        <authorList>
            <consortium name="The Broad Institute Genomics Platform"/>
            <consortium name="The Broad Institute Genome Sequencing Center for Infectious Disease"/>
            <person name="Wu L."/>
            <person name="Ma J."/>
        </authorList>
    </citation>
    <scope>NUCLEOTIDE SEQUENCE [LARGE SCALE GENOMIC DNA]</scope>
    <source>
        <strain evidence="12">JCM 9373</strain>
    </source>
</reference>
<keyword evidence="2 8" id="KW-0812">Transmembrane</keyword>
<dbReference type="InterPro" id="IPR003593">
    <property type="entry name" value="AAA+_ATPase"/>
</dbReference>
<evidence type="ECO:0000256" key="7">
    <source>
        <dbReference type="SAM" id="MobiDB-lite"/>
    </source>
</evidence>
<evidence type="ECO:0000313" key="12">
    <source>
        <dbReference type="Proteomes" id="UP001500320"/>
    </source>
</evidence>
<dbReference type="InterPro" id="IPR039421">
    <property type="entry name" value="Type_1_exporter"/>
</dbReference>
<dbReference type="SMART" id="SM00382">
    <property type="entry name" value="AAA"/>
    <property type="match status" value="1"/>
</dbReference>
<comment type="subcellular location">
    <subcellularLocation>
        <location evidence="1">Cell membrane</location>
        <topology evidence="1">Multi-pass membrane protein</topology>
    </subcellularLocation>
</comment>
<dbReference type="InterPro" id="IPR017871">
    <property type="entry name" value="ABC_transporter-like_CS"/>
</dbReference>
<dbReference type="Gene3D" id="1.20.1560.10">
    <property type="entry name" value="ABC transporter type 1, transmembrane domain"/>
    <property type="match status" value="1"/>
</dbReference>
<comment type="caution">
    <text evidence="11">The sequence shown here is derived from an EMBL/GenBank/DDBJ whole genome shotgun (WGS) entry which is preliminary data.</text>
</comment>
<evidence type="ECO:0000256" key="4">
    <source>
        <dbReference type="ARBA" id="ARBA00022840"/>
    </source>
</evidence>
<feature type="transmembrane region" description="Helical" evidence="8">
    <location>
        <begin position="93"/>
        <end position="114"/>
    </location>
</feature>
<evidence type="ECO:0000256" key="6">
    <source>
        <dbReference type="ARBA" id="ARBA00023136"/>
    </source>
</evidence>
<feature type="transmembrane region" description="Helical" evidence="8">
    <location>
        <begin position="317"/>
        <end position="342"/>
    </location>
</feature>
<gene>
    <name evidence="11" type="ORF">GCM10010466_27780</name>
</gene>
<keyword evidence="6 8" id="KW-0472">Membrane</keyword>
<dbReference type="Proteomes" id="UP001500320">
    <property type="component" value="Unassembled WGS sequence"/>
</dbReference>
<feature type="transmembrane region" description="Helical" evidence="8">
    <location>
        <begin position="134"/>
        <end position="155"/>
    </location>
</feature>
<dbReference type="SUPFAM" id="SSF90123">
    <property type="entry name" value="ABC transporter transmembrane region"/>
    <property type="match status" value="1"/>
</dbReference>
<dbReference type="Pfam" id="PF00664">
    <property type="entry name" value="ABC_membrane"/>
    <property type="match status" value="1"/>
</dbReference>
<keyword evidence="4 11" id="KW-0067">ATP-binding</keyword>
<evidence type="ECO:0000259" key="9">
    <source>
        <dbReference type="PROSITE" id="PS50893"/>
    </source>
</evidence>
<dbReference type="PROSITE" id="PS00211">
    <property type="entry name" value="ABC_TRANSPORTER_1"/>
    <property type="match status" value="1"/>
</dbReference>